<dbReference type="AlphaFoldDB" id="A0A7J9G5L3"/>
<sequence length="35" mass="3859">MHKSLSAHYNFTGIRLGNLYCDPISASVGHKITAR</sequence>
<accession>A0A7J9G5L3</accession>
<keyword evidence="2" id="KW-1185">Reference proteome</keyword>
<name>A0A7J9G5L3_9ROSI</name>
<evidence type="ECO:0000313" key="2">
    <source>
        <dbReference type="Proteomes" id="UP000593560"/>
    </source>
</evidence>
<protein>
    <submittedName>
        <fullName evidence="1">Uncharacterized protein</fullName>
    </submittedName>
</protein>
<organism evidence="1 2">
    <name type="scientific">Gossypium harknessii</name>
    <dbReference type="NCBI Taxonomy" id="34285"/>
    <lineage>
        <taxon>Eukaryota</taxon>
        <taxon>Viridiplantae</taxon>
        <taxon>Streptophyta</taxon>
        <taxon>Embryophyta</taxon>
        <taxon>Tracheophyta</taxon>
        <taxon>Spermatophyta</taxon>
        <taxon>Magnoliopsida</taxon>
        <taxon>eudicotyledons</taxon>
        <taxon>Gunneridae</taxon>
        <taxon>Pentapetalae</taxon>
        <taxon>rosids</taxon>
        <taxon>malvids</taxon>
        <taxon>Malvales</taxon>
        <taxon>Malvaceae</taxon>
        <taxon>Malvoideae</taxon>
        <taxon>Gossypium</taxon>
    </lineage>
</organism>
<dbReference type="OrthoDB" id="10448535at2759"/>
<reference evidence="1 2" key="1">
    <citation type="journal article" date="2019" name="Genome Biol. Evol.">
        <title>Insights into the evolution of the New World diploid cottons (Gossypium, subgenus Houzingenia) based on genome sequencing.</title>
        <authorList>
            <person name="Grover C.E."/>
            <person name="Arick M.A. 2nd"/>
            <person name="Thrash A."/>
            <person name="Conover J.L."/>
            <person name="Sanders W.S."/>
            <person name="Peterson D.G."/>
            <person name="Frelichowski J.E."/>
            <person name="Scheffler J.A."/>
            <person name="Scheffler B.E."/>
            <person name="Wendel J.F."/>
        </authorList>
    </citation>
    <scope>NUCLEOTIDE SEQUENCE [LARGE SCALE GENOMIC DNA]</scope>
    <source>
        <strain evidence="1">0</strain>
        <tissue evidence="1">Leaf</tissue>
    </source>
</reference>
<proteinExistence type="predicted"/>
<evidence type="ECO:0000313" key="1">
    <source>
        <dbReference type="EMBL" id="MBA0792434.1"/>
    </source>
</evidence>
<gene>
    <name evidence="1" type="ORF">Gohar_016932</name>
</gene>
<dbReference type="EMBL" id="JABFAD010000002">
    <property type="protein sequence ID" value="MBA0792434.1"/>
    <property type="molecule type" value="Genomic_DNA"/>
</dbReference>
<dbReference type="Proteomes" id="UP000593560">
    <property type="component" value="Unassembled WGS sequence"/>
</dbReference>
<comment type="caution">
    <text evidence="1">The sequence shown here is derived from an EMBL/GenBank/DDBJ whole genome shotgun (WGS) entry which is preliminary data.</text>
</comment>